<reference evidence="1" key="1">
    <citation type="submission" date="2020-05" db="EMBL/GenBank/DDBJ databases">
        <title>Title: F plasmids are the major carriers of antibiotic resistance genes in human-associated commensal E. coli.</title>
        <authorList>
            <person name="Stephens C."/>
            <person name="Arismendi T."/>
            <person name="Wright M."/>
            <person name="Hartman A."/>
            <person name="Gonzalez A."/>
            <person name="Gill M."/>
            <person name="Pandori M."/>
            <person name="Hess D."/>
        </authorList>
    </citation>
    <scope>NUCLEOTIDE SEQUENCE</scope>
    <source>
        <strain evidence="1">SCU-478</strain>
    </source>
</reference>
<proteinExistence type="predicted"/>
<evidence type="ECO:0000313" key="1">
    <source>
        <dbReference type="EMBL" id="QKQ33726.1"/>
    </source>
</evidence>
<accession>A0A6N0IG51</accession>
<organism evidence="1">
    <name type="scientific">Escherichia coli</name>
    <dbReference type="NCBI Taxonomy" id="562"/>
    <lineage>
        <taxon>Bacteria</taxon>
        <taxon>Pseudomonadati</taxon>
        <taxon>Pseudomonadota</taxon>
        <taxon>Gammaproteobacteria</taxon>
        <taxon>Enterobacterales</taxon>
        <taxon>Enterobacteriaceae</taxon>
        <taxon>Escherichia</taxon>
    </lineage>
</organism>
<sequence length="96" mass="10873">MASMQDVTTEKLGPSLWHMHPVLFLGALQNRNKLIWIKMVEKRFGTEIAESFKQKVIEVGDELSIDPNYIMACIALETGEKFNTSIKKILILLLPG</sequence>
<name>A0A6N0IG51_ECOLX</name>
<protein>
    <submittedName>
        <fullName evidence="1">Uncharacterized protein</fullName>
    </submittedName>
</protein>
<gene>
    <name evidence="1" type="ORF">HPE44_03645</name>
</gene>
<dbReference type="AlphaFoldDB" id="A0A6N0IG51"/>
<dbReference type="EMBL" id="CP054563">
    <property type="protein sequence ID" value="QKQ33726.1"/>
    <property type="molecule type" value="Genomic_DNA"/>
</dbReference>